<dbReference type="GO" id="GO:0003677">
    <property type="term" value="F:DNA binding"/>
    <property type="evidence" value="ECO:0007669"/>
    <property type="project" value="InterPro"/>
</dbReference>
<dbReference type="Proteomes" id="UP000199651">
    <property type="component" value="Unassembled WGS sequence"/>
</dbReference>
<sequence length="291" mass="32333">MDATVRSRELGDELRRVRQFRGLKASELAHAIGWSESKISRVESGKTSCSEVEAAIYLAYCRVTPRELDRIIALCGGEDEHGSFLRHHGERLPDQLRTLALHETTASAVFALELNRVDGLLQTEDYARAMMRESGLIPEPGIEPRVQARMDRQILMRRKNPPEFTFYIHEHALRLPVGGPAVMHEQMLHLLFMTSQPFCQVRVIPASIGAHAGLGGPFRLMQFADHQPVVCLETQNRSLFLESSRDIATYWLVLGGLAAVALHAEQSRSMLASLASEYDRPGAGSHGDGVA</sequence>
<evidence type="ECO:0000313" key="3">
    <source>
        <dbReference type="Proteomes" id="UP000199651"/>
    </source>
</evidence>
<protein>
    <submittedName>
        <fullName evidence="2">Helix-turn-helix domain-containing protein</fullName>
    </submittedName>
</protein>
<dbReference type="InterPro" id="IPR010982">
    <property type="entry name" value="Lambda_DNA-bd_dom_sf"/>
</dbReference>
<dbReference type="STRING" id="504798.SAMN05421871_108245"/>
<evidence type="ECO:0000259" key="1">
    <source>
        <dbReference type="PROSITE" id="PS50943"/>
    </source>
</evidence>
<feature type="domain" description="HTH cro/C1-type" evidence="1">
    <location>
        <begin position="14"/>
        <end position="68"/>
    </location>
</feature>
<dbReference type="InterPro" id="IPR043917">
    <property type="entry name" value="DUF5753"/>
</dbReference>
<name>A0A1H0IHD1_9PSEU</name>
<accession>A0A1H0IHD1</accession>
<dbReference type="SUPFAM" id="SSF47413">
    <property type="entry name" value="lambda repressor-like DNA-binding domains"/>
    <property type="match status" value="1"/>
</dbReference>
<dbReference type="Gene3D" id="1.10.260.40">
    <property type="entry name" value="lambda repressor-like DNA-binding domains"/>
    <property type="match status" value="1"/>
</dbReference>
<proteinExistence type="predicted"/>
<evidence type="ECO:0000313" key="2">
    <source>
        <dbReference type="EMBL" id="SDO30461.1"/>
    </source>
</evidence>
<dbReference type="InterPro" id="IPR001387">
    <property type="entry name" value="Cro/C1-type_HTH"/>
</dbReference>
<dbReference type="PROSITE" id="PS50943">
    <property type="entry name" value="HTH_CROC1"/>
    <property type="match status" value="1"/>
</dbReference>
<dbReference type="CDD" id="cd00093">
    <property type="entry name" value="HTH_XRE"/>
    <property type="match status" value="1"/>
</dbReference>
<dbReference type="RefSeq" id="WP_091371101.1">
    <property type="nucleotide sequence ID" value="NZ_FNDV01000008.1"/>
</dbReference>
<dbReference type="Pfam" id="PF19054">
    <property type="entry name" value="DUF5753"/>
    <property type="match status" value="1"/>
</dbReference>
<dbReference type="AlphaFoldDB" id="A0A1H0IHD1"/>
<dbReference type="OrthoDB" id="3672921at2"/>
<dbReference type="Pfam" id="PF13560">
    <property type="entry name" value="HTH_31"/>
    <property type="match status" value="1"/>
</dbReference>
<reference evidence="3" key="1">
    <citation type="submission" date="2016-10" db="EMBL/GenBank/DDBJ databases">
        <authorList>
            <person name="Varghese N."/>
            <person name="Submissions S."/>
        </authorList>
    </citation>
    <scope>NUCLEOTIDE SEQUENCE [LARGE SCALE GENOMIC DNA]</scope>
    <source>
        <strain evidence="3">IBRC-M 10655</strain>
    </source>
</reference>
<keyword evidence="3" id="KW-1185">Reference proteome</keyword>
<gene>
    <name evidence="2" type="ORF">SAMN05192558_102546</name>
</gene>
<organism evidence="2 3">
    <name type="scientific">Actinokineospora alba</name>
    <dbReference type="NCBI Taxonomy" id="504798"/>
    <lineage>
        <taxon>Bacteria</taxon>
        <taxon>Bacillati</taxon>
        <taxon>Actinomycetota</taxon>
        <taxon>Actinomycetes</taxon>
        <taxon>Pseudonocardiales</taxon>
        <taxon>Pseudonocardiaceae</taxon>
        <taxon>Actinokineospora</taxon>
    </lineage>
</organism>
<dbReference type="EMBL" id="FNJB01000002">
    <property type="protein sequence ID" value="SDO30461.1"/>
    <property type="molecule type" value="Genomic_DNA"/>
</dbReference>
<dbReference type="SMART" id="SM00530">
    <property type="entry name" value="HTH_XRE"/>
    <property type="match status" value="1"/>
</dbReference>